<dbReference type="EMBL" id="BJLP01000002">
    <property type="protein sequence ID" value="GEA79713.1"/>
    <property type="molecule type" value="Genomic_DNA"/>
</dbReference>
<organism evidence="1 2">
    <name type="scientific">Cellulomonas uda</name>
    <dbReference type="NCBI Taxonomy" id="1714"/>
    <lineage>
        <taxon>Bacteria</taxon>
        <taxon>Bacillati</taxon>
        <taxon>Actinomycetota</taxon>
        <taxon>Actinomycetes</taxon>
        <taxon>Micrococcales</taxon>
        <taxon>Cellulomonadaceae</taxon>
        <taxon>Cellulomonas</taxon>
    </lineage>
</organism>
<evidence type="ECO:0000313" key="1">
    <source>
        <dbReference type="EMBL" id="GEA79713.1"/>
    </source>
</evidence>
<comment type="caution">
    <text evidence="1">The sequence shown here is derived from an EMBL/GenBank/DDBJ whole genome shotgun (WGS) entry which is preliminary data.</text>
</comment>
<dbReference type="AlphaFoldDB" id="A0A4Y3K6R8"/>
<gene>
    <name evidence="1" type="ORF">CUD01_01570</name>
</gene>
<name>A0A4Y3K6R8_CELUD</name>
<keyword evidence="2" id="KW-1185">Reference proteome</keyword>
<reference evidence="1 2" key="1">
    <citation type="submission" date="2019-06" db="EMBL/GenBank/DDBJ databases">
        <title>Whole genome shotgun sequence of Cellulomonas uda NBRC 3747.</title>
        <authorList>
            <person name="Hosoyama A."/>
            <person name="Uohara A."/>
            <person name="Ohji S."/>
            <person name="Ichikawa N."/>
        </authorList>
    </citation>
    <scope>NUCLEOTIDE SEQUENCE [LARGE SCALE GENOMIC DNA]</scope>
    <source>
        <strain evidence="1 2">NBRC 3747</strain>
    </source>
</reference>
<accession>A0A4Y3K6R8</accession>
<dbReference type="RefSeq" id="WP_094180439.1">
    <property type="nucleotide sequence ID" value="NZ_BJLP01000002.1"/>
</dbReference>
<evidence type="ECO:0000313" key="2">
    <source>
        <dbReference type="Proteomes" id="UP000315842"/>
    </source>
</evidence>
<dbReference type="Proteomes" id="UP000315842">
    <property type="component" value="Unassembled WGS sequence"/>
</dbReference>
<proteinExistence type="predicted"/>
<protein>
    <submittedName>
        <fullName evidence="1">Uncharacterized protein</fullName>
    </submittedName>
</protein>
<sequence>MTIYTTNEWQGHGKQNYYWNEYRLEGNSVVKYKCHRQKFFDGDESTWHHDEEVVESWDLDDSSMPDWLRQYL</sequence>